<keyword evidence="5" id="KW-1133">Transmembrane helix</keyword>
<protein>
    <recommendedName>
        <fullName evidence="6">Gram-positive cocci surface proteins LPxTG domain-containing protein</fullName>
    </recommendedName>
</protein>
<keyword evidence="5" id="KW-0812">Transmembrane</keyword>
<keyword evidence="2" id="KW-0964">Secreted</keyword>
<keyword evidence="3" id="KW-0732">Signal</keyword>
<evidence type="ECO:0000259" key="6">
    <source>
        <dbReference type="Pfam" id="PF00746"/>
    </source>
</evidence>
<accession>I4LZ45</accession>
<reference evidence="7 8" key="1">
    <citation type="journal article" date="2012" name="J. Bacteriol.">
        <title>Comparative Genomic Analyses of 17 Clinical Isolates of Gardnerella vaginalis Provide Evidence of Multiple Genetically Isolated Clades Consistent with Subspeciation into Genovars.</title>
        <authorList>
            <person name="Ahmed A."/>
            <person name="Earl J."/>
            <person name="Retchless A."/>
            <person name="Hillier S."/>
            <person name="Rabe L."/>
            <person name="Cherpes T."/>
            <person name="Powell E."/>
            <person name="Janto B."/>
            <person name="Eutsey R."/>
            <person name="Hiller N.L."/>
            <person name="Boissy R."/>
            <person name="Dahlgreen M."/>
            <person name="Hall B."/>
            <person name="Costerton J."/>
            <person name="Post J.C."/>
            <person name="Hu F."/>
            <person name="Ehrlich G."/>
        </authorList>
    </citation>
    <scope>NUCLEOTIDE SEQUENCE [LARGE SCALE GENOMIC DNA]</scope>
    <source>
        <strain evidence="7 8">1400E</strain>
    </source>
</reference>
<dbReference type="Proteomes" id="UP000004884">
    <property type="component" value="Unassembled WGS sequence"/>
</dbReference>
<evidence type="ECO:0000256" key="3">
    <source>
        <dbReference type="ARBA" id="ARBA00022729"/>
    </source>
</evidence>
<dbReference type="PATRIC" id="fig|698956.3.peg.17"/>
<dbReference type="NCBIfam" id="TIGR01167">
    <property type="entry name" value="LPXTG_anchor"/>
    <property type="match status" value="1"/>
</dbReference>
<keyword evidence="5" id="KW-0472">Membrane</keyword>
<dbReference type="EMBL" id="ADER01000001">
    <property type="protein sequence ID" value="EIK82235.1"/>
    <property type="molecule type" value="Genomic_DNA"/>
</dbReference>
<gene>
    <name evidence="7" type="ORF">CGSMWGv1400E_00085</name>
</gene>
<name>I4LZ45_GARVA</name>
<dbReference type="Pfam" id="PF00746">
    <property type="entry name" value="Gram_pos_anchor"/>
    <property type="match status" value="1"/>
</dbReference>
<evidence type="ECO:0000256" key="1">
    <source>
        <dbReference type="ARBA" id="ARBA00022512"/>
    </source>
</evidence>
<organism evidence="7 8">
    <name type="scientific">Gardnerella vaginalis 1400E</name>
    <dbReference type="NCBI Taxonomy" id="698956"/>
    <lineage>
        <taxon>Bacteria</taxon>
        <taxon>Bacillati</taxon>
        <taxon>Actinomycetota</taxon>
        <taxon>Actinomycetes</taxon>
        <taxon>Bifidobacteriales</taxon>
        <taxon>Bifidobacteriaceae</taxon>
        <taxon>Gardnerella</taxon>
    </lineage>
</organism>
<proteinExistence type="predicted"/>
<evidence type="ECO:0000256" key="4">
    <source>
        <dbReference type="ARBA" id="ARBA00023088"/>
    </source>
</evidence>
<dbReference type="RefSeq" id="WP_004123278.1">
    <property type="nucleotide sequence ID" value="NZ_ADER01000001.1"/>
</dbReference>
<keyword evidence="1" id="KW-0134">Cell wall</keyword>
<feature type="transmembrane region" description="Helical" evidence="5">
    <location>
        <begin position="36"/>
        <end position="58"/>
    </location>
</feature>
<dbReference type="InterPro" id="IPR019931">
    <property type="entry name" value="LPXTG_anchor"/>
</dbReference>
<sequence length="70" mass="7754">MTVEKDKTTTEQFEDFPLKGGEDGKSFWFNLPATGAYGVLIFALAGIGLIAASVILYVRNRKEEEQQQNA</sequence>
<evidence type="ECO:0000313" key="8">
    <source>
        <dbReference type="Proteomes" id="UP000004884"/>
    </source>
</evidence>
<evidence type="ECO:0000256" key="2">
    <source>
        <dbReference type="ARBA" id="ARBA00022525"/>
    </source>
</evidence>
<evidence type="ECO:0000313" key="7">
    <source>
        <dbReference type="EMBL" id="EIK82235.1"/>
    </source>
</evidence>
<feature type="domain" description="Gram-positive cocci surface proteins LPxTG" evidence="6">
    <location>
        <begin position="31"/>
        <end position="65"/>
    </location>
</feature>
<comment type="caution">
    <text evidence="7">The sequence shown here is derived from an EMBL/GenBank/DDBJ whole genome shotgun (WGS) entry which is preliminary data.</text>
</comment>
<keyword evidence="4" id="KW-0572">Peptidoglycan-anchor</keyword>
<evidence type="ECO:0000256" key="5">
    <source>
        <dbReference type="SAM" id="Phobius"/>
    </source>
</evidence>
<dbReference type="AlphaFoldDB" id="I4LZ45"/>